<reference evidence="2" key="2">
    <citation type="submission" date="2021-01" db="UniProtKB">
        <authorList>
            <consortium name="EnsemblPlants"/>
        </authorList>
    </citation>
    <scope>IDENTIFICATION</scope>
</reference>
<dbReference type="GO" id="GO:0030246">
    <property type="term" value="F:carbohydrate binding"/>
    <property type="evidence" value="ECO:0007669"/>
    <property type="project" value="InterPro"/>
</dbReference>
<dbReference type="Gramene" id="QL04p096911:mrna">
    <property type="protein sequence ID" value="QL04p096911:mrna:CDS:1"/>
    <property type="gene ID" value="QL04p096911"/>
</dbReference>
<sequence length="161" mass="17871">MGIFVVLTISVCVLLGGGCLGLVASFQHSDCLNLTHLCSGEDIEVAELKTVCYLGIRGRIWTVDLSPGTLYEVVFVIKIKEENTPNFLLKLSVVPPDVKFVQQRYEKIDEKPLEKWIEIVAGEFVMSPQNVGNVTFRLEGTEMGSWKSGLLVKCAILRPKN</sequence>
<evidence type="ECO:0000313" key="3">
    <source>
        <dbReference type="Proteomes" id="UP000594261"/>
    </source>
</evidence>
<keyword evidence="3" id="KW-1185">Reference proteome</keyword>
<dbReference type="EnsemblPlants" id="QL04p096911:mrna">
    <property type="protein sequence ID" value="QL04p096911:mrna:CDS:1"/>
    <property type="gene ID" value="QL04p096911"/>
</dbReference>
<dbReference type="OMA" id="WINDDRY"/>
<dbReference type="Proteomes" id="UP000594261">
    <property type="component" value="Chromosome 4"/>
</dbReference>
<protein>
    <submittedName>
        <fullName evidence="2">Uncharacterized protein</fullName>
    </submittedName>
</protein>
<dbReference type="InterPro" id="IPR052147">
    <property type="entry name" value="PP2-like/Lectin"/>
</dbReference>
<dbReference type="PANTHER" id="PTHR48478:SF1">
    <property type="entry name" value="LECTIN-LIKE"/>
    <property type="match status" value="1"/>
</dbReference>
<proteinExistence type="predicted"/>
<dbReference type="InParanoid" id="A0A7N2LKW7"/>
<dbReference type="EMBL" id="LRBV02000004">
    <property type="status" value="NOT_ANNOTATED_CDS"/>
    <property type="molecule type" value="Genomic_DNA"/>
</dbReference>
<accession>A0A7N2LKW7</accession>
<name>A0A7N2LKW7_QUELO</name>
<dbReference type="AlphaFoldDB" id="A0A7N2LKW7"/>
<feature type="chain" id="PRO_5029471209" evidence="1">
    <location>
        <begin position="22"/>
        <end position="161"/>
    </location>
</feature>
<evidence type="ECO:0000313" key="2">
    <source>
        <dbReference type="EnsemblPlants" id="QL04p096911:mrna:CDS:1"/>
    </source>
</evidence>
<keyword evidence="1" id="KW-0732">Signal</keyword>
<reference evidence="2 3" key="1">
    <citation type="journal article" date="2016" name="G3 (Bethesda)">
        <title>First Draft Assembly and Annotation of the Genome of a California Endemic Oak Quercus lobata Nee (Fagaceae).</title>
        <authorList>
            <person name="Sork V.L."/>
            <person name="Fitz-Gibbon S.T."/>
            <person name="Puiu D."/>
            <person name="Crepeau M."/>
            <person name="Gugger P.F."/>
            <person name="Sherman R."/>
            <person name="Stevens K."/>
            <person name="Langley C.H."/>
            <person name="Pellegrini M."/>
            <person name="Salzberg S.L."/>
        </authorList>
    </citation>
    <scope>NUCLEOTIDE SEQUENCE [LARGE SCALE GENOMIC DNA]</scope>
    <source>
        <strain evidence="2 3">cv. SW786</strain>
    </source>
</reference>
<evidence type="ECO:0000256" key="1">
    <source>
        <dbReference type="SAM" id="SignalP"/>
    </source>
</evidence>
<dbReference type="PANTHER" id="PTHR48478">
    <property type="entry name" value="LECTIN-LIKE"/>
    <property type="match status" value="1"/>
</dbReference>
<dbReference type="Pfam" id="PF14299">
    <property type="entry name" value="PP2"/>
    <property type="match status" value="1"/>
</dbReference>
<dbReference type="InterPro" id="IPR025886">
    <property type="entry name" value="PP2-like"/>
</dbReference>
<organism evidence="2 3">
    <name type="scientific">Quercus lobata</name>
    <name type="common">Valley oak</name>
    <dbReference type="NCBI Taxonomy" id="97700"/>
    <lineage>
        <taxon>Eukaryota</taxon>
        <taxon>Viridiplantae</taxon>
        <taxon>Streptophyta</taxon>
        <taxon>Embryophyta</taxon>
        <taxon>Tracheophyta</taxon>
        <taxon>Spermatophyta</taxon>
        <taxon>Magnoliopsida</taxon>
        <taxon>eudicotyledons</taxon>
        <taxon>Gunneridae</taxon>
        <taxon>Pentapetalae</taxon>
        <taxon>rosids</taxon>
        <taxon>fabids</taxon>
        <taxon>Fagales</taxon>
        <taxon>Fagaceae</taxon>
        <taxon>Quercus</taxon>
    </lineage>
</organism>
<feature type="signal peptide" evidence="1">
    <location>
        <begin position="1"/>
        <end position="21"/>
    </location>
</feature>